<dbReference type="EMBL" id="SRLO01001077">
    <property type="protein sequence ID" value="TNN41841.1"/>
    <property type="molecule type" value="Genomic_DNA"/>
</dbReference>
<proteinExistence type="predicted"/>
<dbReference type="AlphaFoldDB" id="A0A4Z2FLD6"/>
<reference evidence="1 2" key="1">
    <citation type="submission" date="2019-03" db="EMBL/GenBank/DDBJ databases">
        <title>First draft genome of Liparis tanakae, snailfish: a comprehensive survey of snailfish specific genes.</title>
        <authorList>
            <person name="Kim W."/>
            <person name="Song I."/>
            <person name="Jeong J.-H."/>
            <person name="Kim D."/>
            <person name="Kim S."/>
            <person name="Ryu S."/>
            <person name="Song J.Y."/>
            <person name="Lee S.K."/>
        </authorList>
    </citation>
    <scope>NUCLEOTIDE SEQUENCE [LARGE SCALE GENOMIC DNA]</scope>
    <source>
        <tissue evidence="1">Muscle</tissue>
    </source>
</reference>
<keyword evidence="2" id="KW-1185">Reference proteome</keyword>
<sequence>MADVSTKVLFEAEKGVQAKVNREHLAPVINLQPGVLWPAHRAVTRAEAEGHETTFHWIAIRSIEASQHVLRQCSAVTDVAWLALE</sequence>
<comment type="caution">
    <text evidence="1">The sequence shown here is derived from an EMBL/GenBank/DDBJ whole genome shotgun (WGS) entry which is preliminary data.</text>
</comment>
<gene>
    <name evidence="1" type="ORF">EYF80_047976</name>
</gene>
<dbReference type="Proteomes" id="UP000314294">
    <property type="component" value="Unassembled WGS sequence"/>
</dbReference>
<evidence type="ECO:0000313" key="1">
    <source>
        <dbReference type="EMBL" id="TNN41841.1"/>
    </source>
</evidence>
<evidence type="ECO:0000313" key="2">
    <source>
        <dbReference type="Proteomes" id="UP000314294"/>
    </source>
</evidence>
<organism evidence="1 2">
    <name type="scientific">Liparis tanakae</name>
    <name type="common">Tanaka's snailfish</name>
    <dbReference type="NCBI Taxonomy" id="230148"/>
    <lineage>
        <taxon>Eukaryota</taxon>
        <taxon>Metazoa</taxon>
        <taxon>Chordata</taxon>
        <taxon>Craniata</taxon>
        <taxon>Vertebrata</taxon>
        <taxon>Euteleostomi</taxon>
        <taxon>Actinopterygii</taxon>
        <taxon>Neopterygii</taxon>
        <taxon>Teleostei</taxon>
        <taxon>Neoteleostei</taxon>
        <taxon>Acanthomorphata</taxon>
        <taxon>Eupercaria</taxon>
        <taxon>Perciformes</taxon>
        <taxon>Cottioidei</taxon>
        <taxon>Cottales</taxon>
        <taxon>Liparidae</taxon>
        <taxon>Liparis</taxon>
    </lineage>
</organism>
<protein>
    <submittedName>
        <fullName evidence="1">Uncharacterized protein</fullName>
    </submittedName>
</protein>
<accession>A0A4Z2FLD6</accession>
<name>A0A4Z2FLD6_9TELE</name>